<dbReference type="Proteomes" id="UP001555786">
    <property type="component" value="Unassembled WGS sequence"/>
</dbReference>
<evidence type="ECO:0000313" key="2">
    <source>
        <dbReference type="Proteomes" id="UP001555786"/>
    </source>
</evidence>
<gene>
    <name evidence="1" type="ORF">ABXS05_31760</name>
</gene>
<dbReference type="PANTHER" id="PTHR30619">
    <property type="entry name" value="DNA INTERNALIZATION/COMPETENCE PROTEIN COMEC/REC2"/>
    <property type="match status" value="1"/>
</dbReference>
<comment type="caution">
    <text evidence="1">The sequence shown here is derived from an EMBL/GenBank/DDBJ whole genome shotgun (WGS) entry which is preliminary data.</text>
</comment>
<reference evidence="1 2" key="1">
    <citation type="submission" date="2024-07" db="EMBL/GenBank/DDBJ databases">
        <title>Description of Labrys sedimenti sp. nov., isolated from a diclofenac-degrading enrichment culture.</title>
        <authorList>
            <person name="Tancsics A."/>
            <person name="Csepanyi A."/>
        </authorList>
    </citation>
    <scope>NUCLEOTIDE SEQUENCE [LARGE SCALE GENOMIC DNA]</scope>
    <source>
        <strain evidence="1 2">LMG 23578</strain>
    </source>
</reference>
<organism evidence="1 2">
    <name type="scientific">Labrys neptuniae</name>
    <dbReference type="NCBI Taxonomy" id="376174"/>
    <lineage>
        <taxon>Bacteria</taxon>
        <taxon>Pseudomonadati</taxon>
        <taxon>Pseudomonadota</taxon>
        <taxon>Alphaproteobacteria</taxon>
        <taxon>Hyphomicrobiales</taxon>
        <taxon>Xanthobacteraceae</taxon>
        <taxon>Labrys</taxon>
    </lineage>
</organism>
<dbReference type="PANTHER" id="PTHR30619:SF1">
    <property type="entry name" value="RECOMBINATION PROTEIN 2"/>
    <property type="match status" value="1"/>
</dbReference>
<sequence length="359" mass="39619">MPVFRLAMHPASEGDALMLSWGEEDALHRALVDLGRTKNYRVLKPLLQAIGSFELFAISHIDADHIEGAVPLFGETALPCTARNVWFNAHAQLIAARDRLGDRETMGAGQAEKVTAGIVASHWPWNSQFASGIVSTDSPEAREALPLTGGLKLTLLSPTDRKLTDLLPVWDNELAKAHLRTVDEDLVEQALADGREILGGLNVDALASRAFERDGTKPNGTSIVFIAEFDGRRVLMAADSHSDVIEAALERLGHSPENPLALDCLKVSHHGSKANTSPALLRLIDCTCFAFSTDGSRHGHPDAETIARILKNDPQRRKKLVFNFRQPSTEQWDDEELKRRWHYDCLFPEAGKEGIEFEL</sequence>
<name>A0ABV3PWV2_9HYPH</name>
<dbReference type="EMBL" id="JBFNQD010000022">
    <property type="protein sequence ID" value="MEW9310158.1"/>
    <property type="molecule type" value="Genomic_DNA"/>
</dbReference>
<protein>
    <recommendedName>
        <fullName evidence="3">MBL fold metallo-hydrolase</fullName>
    </recommendedName>
</protein>
<accession>A0ABV3PWV2</accession>
<dbReference type="SUPFAM" id="SSF56281">
    <property type="entry name" value="Metallo-hydrolase/oxidoreductase"/>
    <property type="match status" value="1"/>
</dbReference>
<dbReference type="InterPro" id="IPR036866">
    <property type="entry name" value="RibonucZ/Hydroxyglut_hydro"/>
</dbReference>
<evidence type="ECO:0008006" key="3">
    <source>
        <dbReference type="Google" id="ProtNLM"/>
    </source>
</evidence>
<proteinExistence type="predicted"/>
<dbReference type="Gene3D" id="3.60.15.10">
    <property type="entry name" value="Ribonuclease Z/Hydroxyacylglutathione hydrolase-like"/>
    <property type="match status" value="1"/>
</dbReference>
<evidence type="ECO:0000313" key="1">
    <source>
        <dbReference type="EMBL" id="MEW9310158.1"/>
    </source>
</evidence>
<keyword evidence="2" id="KW-1185">Reference proteome</keyword>
<dbReference type="InterPro" id="IPR052159">
    <property type="entry name" value="Competence_DNA_uptake"/>
</dbReference>
<dbReference type="RefSeq" id="WP_367626674.1">
    <property type="nucleotide sequence ID" value="NZ_JBFNQD010000022.1"/>
</dbReference>